<protein>
    <submittedName>
        <fullName evidence="1">Uncharacterized protein</fullName>
    </submittedName>
</protein>
<dbReference type="Proteomes" id="UP001296873">
    <property type="component" value="Unassembled WGS sequence"/>
</dbReference>
<organism evidence="1 2">
    <name type="scientific">Rhodovibrio sodomensis</name>
    <dbReference type="NCBI Taxonomy" id="1088"/>
    <lineage>
        <taxon>Bacteria</taxon>
        <taxon>Pseudomonadati</taxon>
        <taxon>Pseudomonadota</taxon>
        <taxon>Alphaproteobacteria</taxon>
        <taxon>Rhodospirillales</taxon>
        <taxon>Rhodovibrionaceae</taxon>
        <taxon>Rhodovibrio</taxon>
    </lineage>
</organism>
<evidence type="ECO:0000313" key="1">
    <source>
        <dbReference type="EMBL" id="MBK1666527.1"/>
    </source>
</evidence>
<accession>A0ABS1D8S7</accession>
<dbReference type="RefSeq" id="WP_200338577.1">
    <property type="nucleotide sequence ID" value="NZ_NRRL01000001.1"/>
</dbReference>
<dbReference type="EMBL" id="NRRL01000001">
    <property type="protein sequence ID" value="MBK1666527.1"/>
    <property type="molecule type" value="Genomic_DNA"/>
</dbReference>
<evidence type="ECO:0000313" key="2">
    <source>
        <dbReference type="Proteomes" id="UP001296873"/>
    </source>
</evidence>
<name>A0ABS1D8S7_9PROT</name>
<gene>
    <name evidence="1" type="ORF">CKO28_00535</name>
</gene>
<keyword evidence="2" id="KW-1185">Reference proteome</keyword>
<reference evidence="1 2" key="1">
    <citation type="journal article" date="2020" name="Microorganisms">
        <title>Osmotic Adaptation and Compatible Solute Biosynthesis of Phototrophic Bacteria as Revealed from Genome Analyses.</title>
        <authorList>
            <person name="Imhoff J.F."/>
            <person name="Rahn T."/>
            <person name="Kunzel S."/>
            <person name="Keller A."/>
            <person name="Neulinger S.C."/>
        </authorList>
    </citation>
    <scope>NUCLEOTIDE SEQUENCE [LARGE SCALE GENOMIC DNA]</scope>
    <source>
        <strain evidence="1 2">DSM 9895</strain>
    </source>
</reference>
<sequence length="71" mass="8430">MSQTTRNRLILIGPLGDRRAYLSVPWEEVIRRYQQEQVCFEGDRPAIPADHEVREFEFTDTFSAYDAWPVR</sequence>
<proteinExistence type="predicted"/>
<comment type="caution">
    <text evidence="1">The sequence shown here is derived from an EMBL/GenBank/DDBJ whole genome shotgun (WGS) entry which is preliminary data.</text>
</comment>